<keyword evidence="4" id="KW-1185">Reference proteome</keyword>
<gene>
    <name evidence="3" type="ORF">JT362_09885</name>
</gene>
<evidence type="ECO:0000259" key="2">
    <source>
        <dbReference type="Pfam" id="PF04248"/>
    </source>
</evidence>
<name>A0ABT2J6D2_9PSEU</name>
<evidence type="ECO:0000313" key="3">
    <source>
        <dbReference type="EMBL" id="MCT2583425.1"/>
    </source>
</evidence>
<dbReference type="PANTHER" id="PTHR34310">
    <property type="entry name" value="DUF427 DOMAIN PROTEIN (AFU_ORTHOLOGUE AFUA_3G02220)"/>
    <property type="match status" value="1"/>
</dbReference>
<dbReference type="Pfam" id="PF04248">
    <property type="entry name" value="NTP_transf_9"/>
    <property type="match status" value="1"/>
</dbReference>
<feature type="domain" description="DUF427" evidence="2">
    <location>
        <begin position="22"/>
        <end position="113"/>
    </location>
</feature>
<dbReference type="InterPro" id="IPR038694">
    <property type="entry name" value="DUF427_sf"/>
</dbReference>
<dbReference type="RefSeq" id="WP_260190800.1">
    <property type="nucleotide sequence ID" value="NZ_JAFFZE010000009.1"/>
</dbReference>
<comment type="caution">
    <text evidence="3">The sequence shown here is derived from an EMBL/GenBank/DDBJ whole genome shotgun (WGS) entry which is preliminary data.</text>
</comment>
<proteinExistence type="predicted"/>
<sequence>MPEQKIPGADHPITVAPNPGRVTVRVGDRVVADTTAALNLNEANYPPVPYIPLADVDQSVLKPTDTSTHCPYKGDASYYSITLPDQELADVVWTYPTPFQPVAEIAGHVAFYPNKVEITQST</sequence>
<dbReference type="Gene3D" id="2.170.150.40">
    <property type="entry name" value="Domain of unknown function (DUF427)"/>
    <property type="match status" value="1"/>
</dbReference>
<protein>
    <submittedName>
        <fullName evidence="3">DUF427 domain-containing protein</fullName>
    </submittedName>
</protein>
<feature type="region of interest" description="Disordered" evidence="1">
    <location>
        <begin position="1"/>
        <end position="20"/>
    </location>
</feature>
<dbReference type="Proteomes" id="UP001156441">
    <property type="component" value="Unassembled WGS sequence"/>
</dbReference>
<dbReference type="PANTHER" id="PTHR34310:SF9">
    <property type="entry name" value="BLR5716 PROTEIN"/>
    <property type="match status" value="1"/>
</dbReference>
<accession>A0ABT2J6D2</accession>
<dbReference type="InterPro" id="IPR007361">
    <property type="entry name" value="DUF427"/>
</dbReference>
<evidence type="ECO:0000256" key="1">
    <source>
        <dbReference type="SAM" id="MobiDB-lite"/>
    </source>
</evidence>
<organism evidence="3 4">
    <name type="scientific">Actinophytocola gossypii</name>
    <dbReference type="NCBI Taxonomy" id="2812003"/>
    <lineage>
        <taxon>Bacteria</taxon>
        <taxon>Bacillati</taxon>
        <taxon>Actinomycetota</taxon>
        <taxon>Actinomycetes</taxon>
        <taxon>Pseudonocardiales</taxon>
        <taxon>Pseudonocardiaceae</taxon>
    </lineage>
</organism>
<reference evidence="3 4" key="1">
    <citation type="submission" date="2021-02" db="EMBL/GenBank/DDBJ databases">
        <title>Actinophytocola xerophila sp. nov., isolated from soil of cotton cropping field.</title>
        <authorList>
            <person name="Huang R."/>
            <person name="Chen X."/>
            <person name="Ge X."/>
            <person name="Liu W."/>
        </authorList>
    </citation>
    <scope>NUCLEOTIDE SEQUENCE [LARGE SCALE GENOMIC DNA]</scope>
    <source>
        <strain evidence="3 4">S1-96</strain>
    </source>
</reference>
<evidence type="ECO:0000313" key="4">
    <source>
        <dbReference type="Proteomes" id="UP001156441"/>
    </source>
</evidence>
<dbReference type="EMBL" id="JAFFZE010000009">
    <property type="protein sequence ID" value="MCT2583425.1"/>
    <property type="molecule type" value="Genomic_DNA"/>
</dbReference>